<dbReference type="CDD" id="cd02440">
    <property type="entry name" value="AdoMet_MTases"/>
    <property type="match status" value="1"/>
</dbReference>
<dbReference type="GO" id="GO:0008168">
    <property type="term" value="F:methyltransferase activity"/>
    <property type="evidence" value="ECO:0007669"/>
    <property type="project" value="UniProtKB-KW"/>
</dbReference>
<dbReference type="Pfam" id="PF13649">
    <property type="entry name" value="Methyltransf_25"/>
    <property type="match status" value="1"/>
</dbReference>
<dbReference type="InterPro" id="IPR026170">
    <property type="entry name" value="FAM173A/B"/>
</dbReference>
<keyword evidence="6" id="KW-1185">Reference proteome</keyword>
<name>A0ABU5BY20_9GAMM</name>
<dbReference type="EC" id="2.1.-.-" evidence="5"/>
<comment type="caution">
    <text evidence="5">The sequence shown here is derived from an EMBL/GenBank/DDBJ whole genome shotgun (WGS) entry which is preliminary data.</text>
</comment>
<protein>
    <submittedName>
        <fullName evidence="5">Class I SAM-dependent methyltransferase</fullName>
        <ecNumber evidence="5">2.1.-.-</ecNumber>
    </submittedName>
</protein>
<sequence>MFKDLPISDQWDELGMHLDVPYVPTHESVVKAMLQLADVDANDVLYDLGSGDGRIPVAAALDHGARAIGVEIDSGRVKLAETYAQQMGVEHQVAFIQHDLFDVDFSPATVVTMYLLHTVNLELRPRLLSELRPGTRIVSHAFDMGDWKADRKIAFKSDALYLWIVPAQVAGNWEWQAADGTRYRVELQQRYQKLMGELWINDQLADLEAVLLWGDLLELVIRDDSHYDSQSVVMHCQPDQLTVVSEYQKGAVARRSAPPHRM</sequence>
<dbReference type="EMBL" id="JAVRDO010000005">
    <property type="protein sequence ID" value="MDX9687682.1"/>
    <property type="molecule type" value="Genomic_DNA"/>
</dbReference>
<dbReference type="InterPro" id="IPR041698">
    <property type="entry name" value="Methyltransf_25"/>
</dbReference>
<reference evidence="6" key="1">
    <citation type="submission" date="2023-07" db="EMBL/GenBank/DDBJ databases">
        <authorList>
            <person name="de Witt J."/>
        </authorList>
    </citation>
    <scope>NUCLEOTIDE SEQUENCE [LARGE SCALE GENOMIC DNA]</scope>
    <source>
        <strain evidence="6">FZJ</strain>
    </source>
</reference>
<feature type="domain" description="Methyltransferase" evidence="4">
    <location>
        <begin position="47"/>
        <end position="132"/>
    </location>
</feature>
<evidence type="ECO:0000313" key="5">
    <source>
        <dbReference type="EMBL" id="MDX9687682.1"/>
    </source>
</evidence>
<gene>
    <name evidence="5" type="ORF">RED13_002121</name>
</gene>
<dbReference type="Proteomes" id="UP001281217">
    <property type="component" value="Unassembled WGS sequence"/>
</dbReference>
<evidence type="ECO:0000256" key="2">
    <source>
        <dbReference type="ARBA" id="ARBA00022679"/>
    </source>
</evidence>
<evidence type="ECO:0000259" key="4">
    <source>
        <dbReference type="Pfam" id="PF13649"/>
    </source>
</evidence>
<dbReference type="RefSeq" id="WP_320331391.1">
    <property type="nucleotide sequence ID" value="NZ_JAVRDO010000005.1"/>
</dbReference>
<evidence type="ECO:0000313" key="6">
    <source>
        <dbReference type="Proteomes" id="UP001281217"/>
    </source>
</evidence>
<organism evidence="5 6">
    <name type="scientific">Halopseudomonas formosensis</name>
    <dbReference type="NCBI Taxonomy" id="1002526"/>
    <lineage>
        <taxon>Bacteria</taxon>
        <taxon>Pseudomonadati</taxon>
        <taxon>Pseudomonadota</taxon>
        <taxon>Gammaproteobacteria</taxon>
        <taxon>Pseudomonadales</taxon>
        <taxon>Pseudomonadaceae</taxon>
        <taxon>Halopseudomonas</taxon>
    </lineage>
</organism>
<accession>A0ABU5BY20</accession>
<dbReference type="GO" id="GO:0032259">
    <property type="term" value="P:methylation"/>
    <property type="evidence" value="ECO:0007669"/>
    <property type="project" value="UniProtKB-KW"/>
</dbReference>
<proteinExistence type="predicted"/>
<keyword evidence="1 5" id="KW-0489">Methyltransferase</keyword>
<dbReference type="Gene3D" id="3.40.50.150">
    <property type="entry name" value="Vaccinia Virus protein VP39"/>
    <property type="match status" value="1"/>
</dbReference>
<keyword evidence="3" id="KW-0949">S-adenosyl-L-methionine</keyword>
<dbReference type="InterPro" id="IPR029063">
    <property type="entry name" value="SAM-dependent_MTases_sf"/>
</dbReference>
<dbReference type="PANTHER" id="PTHR13610:SF11">
    <property type="entry name" value="METHYLTRANSFERASE DOMAIN-CONTAINING PROTEIN"/>
    <property type="match status" value="1"/>
</dbReference>
<keyword evidence="2 5" id="KW-0808">Transferase</keyword>
<dbReference type="SUPFAM" id="SSF53335">
    <property type="entry name" value="S-adenosyl-L-methionine-dependent methyltransferases"/>
    <property type="match status" value="1"/>
</dbReference>
<evidence type="ECO:0000256" key="3">
    <source>
        <dbReference type="ARBA" id="ARBA00022691"/>
    </source>
</evidence>
<dbReference type="PANTHER" id="PTHR13610">
    <property type="entry name" value="METHYLTRANSFERASE DOMAIN-CONTAINING PROTEIN"/>
    <property type="match status" value="1"/>
</dbReference>
<evidence type="ECO:0000256" key="1">
    <source>
        <dbReference type="ARBA" id="ARBA00022603"/>
    </source>
</evidence>